<dbReference type="AlphaFoldDB" id="A0ABD3C4W6"/>
<reference evidence="3" key="1">
    <citation type="journal article" date="2024" name="IScience">
        <title>Strigolactones Initiate the Formation of Haustorium-like Structures in Castilleja.</title>
        <authorList>
            <person name="Buerger M."/>
            <person name="Peterson D."/>
            <person name="Chory J."/>
        </authorList>
    </citation>
    <scope>NUCLEOTIDE SEQUENCE [LARGE SCALE GENOMIC DNA]</scope>
</reference>
<keyword evidence="1" id="KW-0732">Signal</keyword>
<evidence type="ECO:0000313" key="3">
    <source>
        <dbReference type="Proteomes" id="UP001632038"/>
    </source>
</evidence>
<keyword evidence="3" id="KW-1185">Reference proteome</keyword>
<dbReference type="Proteomes" id="UP001632038">
    <property type="component" value="Unassembled WGS sequence"/>
</dbReference>
<name>A0ABD3C4W6_9LAMI</name>
<proteinExistence type="predicted"/>
<feature type="chain" id="PRO_5044838303" evidence="1">
    <location>
        <begin position="18"/>
        <end position="59"/>
    </location>
</feature>
<evidence type="ECO:0000256" key="1">
    <source>
        <dbReference type="SAM" id="SignalP"/>
    </source>
</evidence>
<dbReference type="EMBL" id="JAVIJP010000053">
    <property type="protein sequence ID" value="KAL3624833.1"/>
    <property type="molecule type" value="Genomic_DNA"/>
</dbReference>
<protein>
    <submittedName>
        <fullName evidence="2">Uncharacterized protein</fullName>
    </submittedName>
</protein>
<gene>
    <name evidence="2" type="ORF">CASFOL_031501</name>
</gene>
<organism evidence="2 3">
    <name type="scientific">Castilleja foliolosa</name>
    <dbReference type="NCBI Taxonomy" id="1961234"/>
    <lineage>
        <taxon>Eukaryota</taxon>
        <taxon>Viridiplantae</taxon>
        <taxon>Streptophyta</taxon>
        <taxon>Embryophyta</taxon>
        <taxon>Tracheophyta</taxon>
        <taxon>Spermatophyta</taxon>
        <taxon>Magnoliopsida</taxon>
        <taxon>eudicotyledons</taxon>
        <taxon>Gunneridae</taxon>
        <taxon>Pentapetalae</taxon>
        <taxon>asterids</taxon>
        <taxon>lamiids</taxon>
        <taxon>Lamiales</taxon>
        <taxon>Orobanchaceae</taxon>
        <taxon>Pedicularideae</taxon>
        <taxon>Castillejinae</taxon>
        <taxon>Castilleja</taxon>
    </lineage>
</organism>
<sequence length="59" mass="6347">MMKVIVVVMVCGRDAVAVVIHAFTPPAQEAVVDALRYAKFNGYPPTNVGLLQTRKGFGV</sequence>
<accession>A0ABD3C4W6</accession>
<feature type="signal peptide" evidence="1">
    <location>
        <begin position="1"/>
        <end position="17"/>
    </location>
</feature>
<comment type="caution">
    <text evidence="2">The sequence shown here is derived from an EMBL/GenBank/DDBJ whole genome shotgun (WGS) entry which is preliminary data.</text>
</comment>
<evidence type="ECO:0000313" key="2">
    <source>
        <dbReference type="EMBL" id="KAL3624833.1"/>
    </source>
</evidence>